<keyword evidence="4" id="KW-0547">Nucleotide-binding</keyword>
<evidence type="ECO:0000313" key="8">
    <source>
        <dbReference type="EMBL" id="CAG8719713.1"/>
    </source>
</evidence>
<organism evidence="8 9">
    <name type="scientific">Dentiscutata erythropus</name>
    <dbReference type="NCBI Taxonomy" id="1348616"/>
    <lineage>
        <taxon>Eukaryota</taxon>
        <taxon>Fungi</taxon>
        <taxon>Fungi incertae sedis</taxon>
        <taxon>Mucoromycota</taxon>
        <taxon>Glomeromycotina</taxon>
        <taxon>Glomeromycetes</taxon>
        <taxon>Diversisporales</taxon>
        <taxon>Gigasporaceae</taxon>
        <taxon>Dentiscutata</taxon>
    </lineage>
</organism>
<keyword evidence="9" id="KW-1185">Reference proteome</keyword>
<dbReference type="EMBL" id="CAJVPY010010544">
    <property type="protein sequence ID" value="CAG8719713.1"/>
    <property type="molecule type" value="Genomic_DNA"/>
</dbReference>
<sequence>MALKRINKELHDLERDPPPESEYTIAPIENDLFKWQATIMGPSDSPYSGGTFFLSIFFPTQYPFQPPKVCFTTRIYNPNVNSYGSISLDILNRFWTPAFTIRKVISEICLVMIEPNPYVPYPLNPEATLLYKTNRALYEATAPSDDEARSAELLAVIL</sequence>
<reference evidence="8" key="1">
    <citation type="submission" date="2021-06" db="EMBL/GenBank/DDBJ databases">
        <authorList>
            <person name="Kallberg Y."/>
            <person name="Tangrot J."/>
            <person name="Rosling A."/>
        </authorList>
    </citation>
    <scope>NUCLEOTIDE SEQUENCE</scope>
    <source>
        <strain evidence="8">MA453B</strain>
    </source>
</reference>
<comment type="caution">
    <text evidence="8">The sequence shown here is derived from an EMBL/GenBank/DDBJ whole genome shotgun (WGS) entry which is preliminary data.</text>
</comment>
<evidence type="ECO:0000256" key="3">
    <source>
        <dbReference type="ARBA" id="ARBA00022679"/>
    </source>
</evidence>
<dbReference type="FunFam" id="3.10.110.10:FF:000101">
    <property type="entry name" value="Ubiquitin-conjugating enzyme E2 D2"/>
    <property type="match status" value="1"/>
</dbReference>
<dbReference type="AlphaFoldDB" id="A0A9N9I463"/>
<keyword evidence="3" id="KW-0808">Transferase</keyword>
<dbReference type="SMART" id="SM00212">
    <property type="entry name" value="UBCc"/>
    <property type="match status" value="1"/>
</dbReference>
<evidence type="ECO:0000313" key="9">
    <source>
        <dbReference type="Proteomes" id="UP000789405"/>
    </source>
</evidence>
<evidence type="ECO:0000256" key="2">
    <source>
        <dbReference type="ARBA" id="ARBA00004906"/>
    </source>
</evidence>
<dbReference type="OrthoDB" id="1158011at2759"/>
<dbReference type="PROSITE" id="PS50127">
    <property type="entry name" value="UBC_2"/>
    <property type="match status" value="1"/>
</dbReference>
<comment type="pathway">
    <text evidence="2">Protein modification; protein ubiquitination.</text>
</comment>
<keyword evidence="5" id="KW-0833">Ubl conjugation pathway</keyword>
<dbReference type="Proteomes" id="UP000789405">
    <property type="component" value="Unassembled WGS sequence"/>
</dbReference>
<dbReference type="Gene3D" id="3.10.110.10">
    <property type="entry name" value="Ubiquitin Conjugating Enzyme"/>
    <property type="match status" value="1"/>
</dbReference>
<dbReference type="Pfam" id="PF00179">
    <property type="entry name" value="UQ_con"/>
    <property type="match status" value="1"/>
</dbReference>
<protein>
    <submittedName>
        <fullName evidence="8">27351_t:CDS:1</fullName>
    </submittedName>
</protein>
<dbReference type="PANTHER" id="PTHR24068">
    <property type="entry name" value="UBIQUITIN-CONJUGATING ENZYME E2"/>
    <property type="match status" value="1"/>
</dbReference>
<dbReference type="GO" id="GO:0005524">
    <property type="term" value="F:ATP binding"/>
    <property type="evidence" value="ECO:0007669"/>
    <property type="project" value="UniProtKB-KW"/>
</dbReference>
<gene>
    <name evidence="8" type="ORF">DERYTH_LOCUS14226</name>
</gene>
<feature type="non-terminal residue" evidence="8">
    <location>
        <position position="1"/>
    </location>
</feature>
<evidence type="ECO:0000256" key="1">
    <source>
        <dbReference type="ARBA" id="ARBA00000485"/>
    </source>
</evidence>
<dbReference type="InterPro" id="IPR000608">
    <property type="entry name" value="UBC"/>
</dbReference>
<name>A0A9N9I463_9GLOM</name>
<accession>A0A9N9I463</accession>
<evidence type="ECO:0000256" key="6">
    <source>
        <dbReference type="ARBA" id="ARBA00022840"/>
    </source>
</evidence>
<comment type="catalytic activity">
    <reaction evidence="1">
        <text>S-ubiquitinyl-[E1 ubiquitin-activating enzyme]-L-cysteine + [E2 ubiquitin-conjugating enzyme]-L-cysteine = [E1 ubiquitin-activating enzyme]-L-cysteine + S-ubiquitinyl-[E2 ubiquitin-conjugating enzyme]-L-cysteine.</text>
        <dbReference type="EC" id="2.3.2.23"/>
    </reaction>
</comment>
<dbReference type="SUPFAM" id="SSF54495">
    <property type="entry name" value="UBC-like"/>
    <property type="match status" value="1"/>
</dbReference>
<keyword evidence="6" id="KW-0067">ATP-binding</keyword>
<dbReference type="InterPro" id="IPR016135">
    <property type="entry name" value="UBQ-conjugating_enzyme/RWD"/>
</dbReference>
<evidence type="ECO:0000256" key="5">
    <source>
        <dbReference type="ARBA" id="ARBA00022786"/>
    </source>
</evidence>
<evidence type="ECO:0000259" key="7">
    <source>
        <dbReference type="PROSITE" id="PS50127"/>
    </source>
</evidence>
<dbReference type="GO" id="GO:0061631">
    <property type="term" value="F:ubiquitin conjugating enzyme activity"/>
    <property type="evidence" value="ECO:0007669"/>
    <property type="project" value="UniProtKB-EC"/>
</dbReference>
<evidence type="ECO:0000256" key="4">
    <source>
        <dbReference type="ARBA" id="ARBA00022741"/>
    </source>
</evidence>
<proteinExistence type="predicted"/>
<feature type="domain" description="UBC core" evidence="7">
    <location>
        <begin position="1"/>
        <end position="151"/>
    </location>
</feature>